<dbReference type="InterPro" id="IPR022601">
    <property type="entry name" value="DUF3160"/>
</dbReference>
<dbReference type="Pfam" id="PF11369">
    <property type="entry name" value="DUF3160"/>
    <property type="match status" value="1"/>
</dbReference>
<dbReference type="Proteomes" id="UP001217044">
    <property type="component" value="Chromosome"/>
</dbReference>
<sequence>MRPHLCVLTLALLSTGVAAPTPYSLPVNLNALKSPLVSGKADLGLDPLNAAQRSALARNGFVITPAQWRQFDAVYEATRYAEQPVFVTSDATLHVYHLIFDKLLRDLERESLAPAARRLTALLVADSRRQLTALKGTPLEADARLTLAYLSVAQKLADPAVTPPAEVAALVAAELKLIDAHQGIAPSAIFSGTELLEDYSQYVPRGHYTKSEALKRYFRSMMWLGRLNLRVDKDSETRVAGLLTALMGANAEAQKLWARVYDPTALLVGRSDDLNYRQYAAALKVAAGGQVRRLAEPAILTAFQAELRKLPPPQVNSAVVIARPGEGREVRDAQTLGFRLMGQRFTLDGAAFQRLVYREVGTDTQPRLLPSGLDLLAVLGSDAALNELRRTGQSKYANYDANMAKLRANFAALKQADWTANVYSGWLYALQALARPEPRDARYPAFMRTPAWTRKEMLTALGSWTELRHDTILYAKQTMAEMGAGEPPQPPRGYVEPNPALWARLQTLEALTRRVLKEQGVLSERTAQNLDSLRDMLGLLSRATAKELAGTPLTRDEYDRIHYFGGWLEQMKMASADPEDGENASQFDEDAMAAVVADVATGVDRTGNTVALEEGTGFIHELYAVVPDGRGGLQVARGGVYSQYEFTVPVSGRLTDEAWRAQLRQGKVPPAHPWLDGVLVK</sequence>
<keyword evidence="3" id="KW-1185">Reference proteome</keyword>
<protein>
    <submittedName>
        <fullName evidence="2">DUF3160 domain-containing protein</fullName>
    </submittedName>
</protein>
<dbReference type="RefSeq" id="WP_273989860.1">
    <property type="nucleotide sequence ID" value="NZ_BAABQT010000014.1"/>
</dbReference>
<evidence type="ECO:0000313" key="3">
    <source>
        <dbReference type="Proteomes" id="UP001217044"/>
    </source>
</evidence>
<gene>
    <name evidence="2" type="ORF">M8445_04015</name>
</gene>
<evidence type="ECO:0000313" key="2">
    <source>
        <dbReference type="EMBL" id="WDA59385.1"/>
    </source>
</evidence>
<accession>A0ABY7V2N5</accession>
<feature type="chain" id="PRO_5046762312" evidence="1">
    <location>
        <begin position="20"/>
        <end position="681"/>
    </location>
</feature>
<evidence type="ECO:0000256" key="1">
    <source>
        <dbReference type="SAM" id="SignalP"/>
    </source>
</evidence>
<keyword evidence="1" id="KW-0732">Signal</keyword>
<name>A0ABY7V2N5_9DEIO</name>
<organism evidence="2 3">
    <name type="scientific">Deinococcus aquaticus</name>
    <dbReference type="NCBI Taxonomy" id="328692"/>
    <lineage>
        <taxon>Bacteria</taxon>
        <taxon>Thermotogati</taxon>
        <taxon>Deinococcota</taxon>
        <taxon>Deinococci</taxon>
        <taxon>Deinococcales</taxon>
        <taxon>Deinococcaceae</taxon>
        <taxon>Deinococcus</taxon>
    </lineage>
</organism>
<dbReference type="SMART" id="SM01325">
    <property type="entry name" value="DUF3160"/>
    <property type="match status" value="1"/>
</dbReference>
<dbReference type="EMBL" id="CP115165">
    <property type="protein sequence ID" value="WDA59385.1"/>
    <property type="molecule type" value="Genomic_DNA"/>
</dbReference>
<proteinExistence type="predicted"/>
<feature type="signal peptide" evidence="1">
    <location>
        <begin position="1"/>
        <end position="19"/>
    </location>
</feature>
<reference evidence="2 3" key="1">
    <citation type="submission" date="2022-12" db="EMBL/GenBank/DDBJ databases">
        <title>Genome Sequence of Deinococcus aquaticus Type Strain PB314.</title>
        <authorList>
            <person name="Albert C."/>
            <person name="Hill J."/>
            <person name="Boren L."/>
            <person name="Scholz-Ng S."/>
            <person name="Fatema N."/>
            <person name="Grosso R."/>
            <person name="Soboslay E."/>
            <person name="Tuohy J."/>
        </authorList>
    </citation>
    <scope>NUCLEOTIDE SEQUENCE [LARGE SCALE GENOMIC DNA]</scope>
    <source>
        <strain evidence="2 3">PB-314</strain>
    </source>
</reference>